<feature type="region of interest" description="Disordered" evidence="1">
    <location>
        <begin position="15"/>
        <end position="34"/>
    </location>
</feature>
<evidence type="ECO:0000313" key="2">
    <source>
        <dbReference type="EMBL" id="EFH81727.1"/>
    </source>
</evidence>
<accession>D6U5E7</accession>
<dbReference type="EMBL" id="ADVG01000004">
    <property type="protein sequence ID" value="EFH81727.1"/>
    <property type="molecule type" value="Genomic_DNA"/>
</dbReference>
<reference evidence="2 3" key="1">
    <citation type="journal article" date="2011" name="Stand. Genomic Sci.">
        <title>Non-contiguous finished genome sequence and contextual data of the filamentous soil bacterium Ktedonobacter racemifer type strain (SOSP1-21).</title>
        <authorList>
            <person name="Chang Y.J."/>
            <person name="Land M."/>
            <person name="Hauser L."/>
            <person name="Chertkov O."/>
            <person name="Del Rio T.G."/>
            <person name="Nolan M."/>
            <person name="Copeland A."/>
            <person name="Tice H."/>
            <person name="Cheng J.F."/>
            <person name="Lucas S."/>
            <person name="Han C."/>
            <person name="Goodwin L."/>
            <person name="Pitluck S."/>
            <person name="Ivanova N."/>
            <person name="Ovchinikova G."/>
            <person name="Pati A."/>
            <person name="Chen A."/>
            <person name="Palaniappan K."/>
            <person name="Mavromatis K."/>
            <person name="Liolios K."/>
            <person name="Brettin T."/>
            <person name="Fiebig A."/>
            <person name="Rohde M."/>
            <person name="Abt B."/>
            <person name="Goker M."/>
            <person name="Detter J.C."/>
            <person name="Woyke T."/>
            <person name="Bristow J."/>
            <person name="Eisen J.A."/>
            <person name="Markowitz V."/>
            <person name="Hugenholtz P."/>
            <person name="Kyrpides N.C."/>
            <person name="Klenk H.P."/>
            <person name="Lapidus A."/>
        </authorList>
    </citation>
    <scope>NUCLEOTIDE SEQUENCE [LARGE SCALE GENOMIC DNA]</scope>
    <source>
        <strain evidence="3">DSM 44963</strain>
    </source>
</reference>
<dbReference type="Proteomes" id="UP000004508">
    <property type="component" value="Unassembled WGS sequence"/>
</dbReference>
<dbReference type="InParanoid" id="D6U5E7"/>
<name>D6U5E7_KTERA</name>
<evidence type="ECO:0000313" key="3">
    <source>
        <dbReference type="Proteomes" id="UP000004508"/>
    </source>
</evidence>
<gene>
    <name evidence="2" type="ORF">Krac_2472</name>
</gene>
<proteinExistence type="predicted"/>
<sequence>MEGWPLLGPRFHPPTRWNSPVSSKPGASCPGTRQEADGSLRVVYTASIRSCRPCPLREQCQWQGSATKKPRQVSVLLHPLAVGSAPLLWRGWSRREHRRACMQLVRHQRIEVSLPPPAAVSPGTANVILSRPQRAHYRLSWQERLARNARVSTTGQVTIRLFGVPDSFAASLGLVPAKGTHANNLTNFCRHLPMPCGTRAFYRSCYWRESP</sequence>
<keyword evidence="3" id="KW-1185">Reference proteome</keyword>
<protein>
    <submittedName>
        <fullName evidence="2">Uncharacterized protein</fullName>
    </submittedName>
</protein>
<comment type="caution">
    <text evidence="2">The sequence shown here is derived from an EMBL/GenBank/DDBJ whole genome shotgun (WGS) entry which is preliminary data.</text>
</comment>
<organism evidence="2 3">
    <name type="scientific">Ktedonobacter racemifer DSM 44963</name>
    <dbReference type="NCBI Taxonomy" id="485913"/>
    <lineage>
        <taxon>Bacteria</taxon>
        <taxon>Bacillati</taxon>
        <taxon>Chloroflexota</taxon>
        <taxon>Ktedonobacteria</taxon>
        <taxon>Ktedonobacterales</taxon>
        <taxon>Ktedonobacteraceae</taxon>
        <taxon>Ktedonobacter</taxon>
    </lineage>
</organism>
<evidence type="ECO:0000256" key="1">
    <source>
        <dbReference type="SAM" id="MobiDB-lite"/>
    </source>
</evidence>
<dbReference type="AlphaFoldDB" id="D6U5E7"/>